<evidence type="ECO:0000259" key="14">
    <source>
        <dbReference type="PROSITE" id="PS51085"/>
    </source>
</evidence>
<comment type="cofactor">
    <cofactor evidence="13">
        <name>[3Fe-4S] cluster</name>
        <dbReference type="ChEBI" id="CHEBI:21137"/>
    </cofactor>
    <text evidence="13">Binds 1 [3Fe-4S] cluster.</text>
</comment>
<dbReference type="EMBL" id="CAKLPX010000003">
    <property type="protein sequence ID" value="CAH0992549.1"/>
    <property type="molecule type" value="Genomic_DNA"/>
</dbReference>
<dbReference type="NCBIfam" id="NF009051">
    <property type="entry name" value="PRK12385.1"/>
    <property type="match status" value="1"/>
</dbReference>
<evidence type="ECO:0000313" key="17">
    <source>
        <dbReference type="Proteomes" id="UP000838100"/>
    </source>
</evidence>
<evidence type="ECO:0000256" key="9">
    <source>
        <dbReference type="ARBA" id="ARBA00023002"/>
    </source>
</evidence>
<gene>
    <name evidence="16" type="primary">frdB</name>
    <name evidence="16" type="ORF">SIN8267_02682</name>
</gene>
<dbReference type="NCBIfam" id="NF004616">
    <property type="entry name" value="PRK05950.1"/>
    <property type="match status" value="1"/>
</dbReference>
<dbReference type="InterPro" id="IPR006058">
    <property type="entry name" value="2Fe2S_fd_BS"/>
</dbReference>
<keyword evidence="9 16" id="KW-0560">Oxidoreductase</keyword>
<dbReference type="Pfam" id="PF13085">
    <property type="entry name" value="Fer2_3"/>
    <property type="match status" value="1"/>
</dbReference>
<keyword evidence="10 13" id="KW-0408">Iron</keyword>
<evidence type="ECO:0000256" key="3">
    <source>
        <dbReference type="ARBA" id="ARBA00012792"/>
    </source>
</evidence>
<evidence type="ECO:0000256" key="10">
    <source>
        <dbReference type="ARBA" id="ARBA00023004"/>
    </source>
</evidence>
<sequence length="271" mass="30404">MDKVSDNNGATIDATDIKTLRIEIQRYLPDSDDEPRYEHFDIPYDENWSLLDALQHIKEDVDPTLSYRWSCRMAVCGSCGMVINGKEKLACETFIRDYYPGKMRLQPLNNFTIERDLVVDQEDFLAKLEAVKPYIIDAAAATKPPKPKKQQQIAANGEYKQLPKQVAMFSQYSDCINCLLCYSACPQFGLNPDFVGPSAIALAHRYNVDSRDYGSDQRLETLNSKDGVWSCTFVGYCSEVCPKSVDPASAIQQQKISGLTDWALSKLPGGS</sequence>
<keyword evidence="5 13" id="KW-0004">4Fe-4S</keyword>
<dbReference type="InterPro" id="IPR025192">
    <property type="entry name" value="Succ_DH/fum_Rdtase_N"/>
</dbReference>
<evidence type="ECO:0000256" key="11">
    <source>
        <dbReference type="ARBA" id="ARBA00023014"/>
    </source>
</evidence>
<dbReference type="SUPFAM" id="SSF46548">
    <property type="entry name" value="alpha-helical ferredoxin"/>
    <property type="match status" value="1"/>
</dbReference>
<dbReference type="Gene3D" id="3.10.20.30">
    <property type="match status" value="1"/>
</dbReference>
<dbReference type="EC" id="1.3.5.1" evidence="3 13"/>
<dbReference type="Pfam" id="PF13237">
    <property type="entry name" value="Fer4_10"/>
    <property type="match status" value="1"/>
</dbReference>
<comment type="cofactor">
    <cofactor evidence="13">
        <name>[4Fe-4S] cluster</name>
        <dbReference type="ChEBI" id="CHEBI:49883"/>
    </cofactor>
    <text evidence="13">Binds 1 [4Fe-4S] cluster.</text>
</comment>
<proteinExistence type="inferred from homology"/>
<evidence type="ECO:0000256" key="4">
    <source>
        <dbReference type="ARBA" id="ARBA00022131"/>
    </source>
</evidence>
<dbReference type="GO" id="GO:0008177">
    <property type="term" value="F:succinate dehydrogenase (quinone) activity"/>
    <property type="evidence" value="ECO:0007669"/>
    <property type="project" value="UniProtKB-EC"/>
</dbReference>
<reference evidence="16" key="1">
    <citation type="submission" date="2021-12" db="EMBL/GenBank/DDBJ databases">
        <authorList>
            <person name="Rodrigo-Torres L."/>
            <person name="Arahal R. D."/>
            <person name="Lucena T."/>
        </authorList>
    </citation>
    <scope>NUCLEOTIDE SEQUENCE</scope>
    <source>
        <strain evidence="16">CECT 8267</strain>
    </source>
</reference>
<feature type="domain" description="4Fe-4S ferredoxin-type" evidence="15">
    <location>
        <begin position="165"/>
        <end position="195"/>
    </location>
</feature>
<dbReference type="InterPro" id="IPR050573">
    <property type="entry name" value="SDH/FRD_Iron-Sulfur"/>
</dbReference>
<evidence type="ECO:0000256" key="5">
    <source>
        <dbReference type="ARBA" id="ARBA00022485"/>
    </source>
</evidence>
<dbReference type="PROSITE" id="PS51379">
    <property type="entry name" value="4FE4S_FER_2"/>
    <property type="match status" value="1"/>
</dbReference>
<dbReference type="InterPro" id="IPR009051">
    <property type="entry name" value="Helical_ferredxn"/>
</dbReference>
<evidence type="ECO:0000256" key="1">
    <source>
        <dbReference type="ARBA" id="ARBA00004894"/>
    </source>
</evidence>
<protein>
    <recommendedName>
        <fullName evidence="4 13">Succinate dehydrogenase iron-sulfur subunit</fullName>
        <ecNumber evidence="3 13">1.3.5.1</ecNumber>
    </recommendedName>
</protein>
<dbReference type="Proteomes" id="UP000838100">
    <property type="component" value="Unassembled WGS sequence"/>
</dbReference>
<dbReference type="InterPro" id="IPR012675">
    <property type="entry name" value="Beta-grasp_dom_sf"/>
</dbReference>
<evidence type="ECO:0000256" key="7">
    <source>
        <dbReference type="ARBA" id="ARBA00022714"/>
    </source>
</evidence>
<keyword evidence="7 13" id="KW-0001">2Fe-2S</keyword>
<dbReference type="SUPFAM" id="SSF54292">
    <property type="entry name" value="2Fe-2S ferredoxin-like"/>
    <property type="match status" value="1"/>
</dbReference>
<dbReference type="PROSITE" id="PS00198">
    <property type="entry name" value="4FE4S_FER_1"/>
    <property type="match status" value="1"/>
</dbReference>
<comment type="similarity">
    <text evidence="2 13">Belongs to the succinate dehydrogenase/fumarate reductase iron-sulfur protein family.</text>
</comment>
<dbReference type="RefSeq" id="WP_237445231.1">
    <property type="nucleotide sequence ID" value="NZ_CAKLPX010000003.1"/>
</dbReference>
<dbReference type="InterPro" id="IPR017900">
    <property type="entry name" value="4Fe4S_Fe_S_CS"/>
</dbReference>
<keyword evidence="12 13" id="KW-0003">3Fe-4S</keyword>
<accession>A0ABM9AHR4</accession>
<evidence type="ECO:0000256" key="12">
    <source>
        <dbReference type="ARBA" id="ARBA00023291"/>
    </source>
</evidence>
<feature type="domain" description="2Fe-2S ferredoxin-type" evidence="14">
    <location>
        <begin position="22"/>
        <end position="111"/>
    </location>
</feature>
<comment type="caution">
    <text evidence="16">The sequence shown here is derived from an EMBL/GenBank/DDBJ whole genome shotgun (WGS) entry which is preliminary data.</text>
</comment>
<keyword evidence="8 13" id="KW-0479">Metal-binding</keyword>
<dbReference type="PROSITE" id="PS51085">
    <property type="entry name" value="2FE2S_FER_2"/>
    <property type="match status" value="1"/>
</dbReference>
<comment type="catalytic activity">
    <reaction evidence="13">
        <text>a quinone + succinate = fumarate + a quinol</text>
        <dbReference type="Rhea" id="RHEA:40523"/>
        <dbReference type="ChEBI" id="CHEBI:24646"/>
        <dbReference type="ChEBI" id="CHEBI:29806"/>
        <dbReference type="ChEBI" id="CHEBI:30031"/>
        <dbReference type="ChEBI" id="CHEBI:132124"/>
        <dbReference type="EC" id="1.3.5.1"/>
    </reaction>
</comment>
<evidence type="ECO:0000256" key="6">
    <source>
        <dbReference type="ARBA" id="ARBA00022532"/>
    </source>
</evidence>
<dbReference type="PANTHER" id="PTHR11921">
    <property type="entry name" value="SUCCINATE DEHYDROGENASE IRON-SULFUR PROTEIN"/>
    <property type="match status" value="1"/>
</dbReference>
<dbReference type="PROSITE" id="PS00197">
    <property type="entry name" value="2FE2S_FER_1"/>
    <property type="match status" value="1"/>
</dbReference>
<comment type="pathway">
    <text evidence="1">Carbohydrate metabolism; tricarboxylic acid cycle; fumarate from succinate (bacterial route): step 1/1.</text>
</comment>
<dbReference type="Gene3D" id="1.10.1060.10">
    <property type="entry name" value="Alpha-helical ferredoxin"/>
    <property type="match status" value="1"/>
</dbReference>
<dbReference type="InterPro" id="IPR004489">
    <property type="entry name" value="Succ_DH/fum_Rdtase_Fe-S"/>
</dbReference>
<dbReference type="NCBIfam" id="TIGR00384">
    <property type="entry name" value="dhsB"/>
    <property type="match status" value="1"/>
</dbReference>
<keyword evidence="11 13" id="KW-0411">Iron-sulfur</keyword>
<evidence type="ECO:0000259" key="15">
    <source>
        <dbReference type="PROSITE" id="PS51379"/>
    </source>
</evidence>
<dbReference type="PANTHER" id="PTHR11921:SF29">
    <property type="entry name" value="SUCCINATE DEHYDROGENASE [UBIQUINONE] IRON-SULFUR SUBUNIT, MITOCHONDRIAL"/>
    <property type="match status" value="1"/>
</dbReference>
<evidence type="ECO:0000256" key="8">
    <source>
        <dbReference type="ARBA" id="ARBA00022723"/>
    </source>
</evidence>
<evidence type="ECO:0000256" key="13">
    <source>
        <dbReference type="RuleBase" id="RU361237"/>
    </source>
</evidence>
<dbReference type="InterPro" id="IPR017896">
    <property type="entry name" value="4Fe4S_Fe-S-bd"/>
</dbReference>
<evidence type="ECO:0000256" key="2">
    <source>
        <dbReference type="ARBA" id="ARBA00009433"/>
    </source>
</evidence>
<comment type="cofactor">
    <cofactor evidence="13">
        <name>[2Fe-2S] cluster</name>
        <dbReference type="ChEBI" id="CHEBI:190135"/>
    </cofactor>
    <text evidence="13">Binds 1 [2Fe-2S] cluster.</text>
</comment>
<keyword evidence="17" id="KW-1185">Reference proteome</keyword>
<keyword evidence="6" id="KW-0816">Tricarboxylic acid cycle</keyword>
<dbReference type="InterPro" id="IPR001041">
    <property type="entry name" value="2Fe-2S_ferredoxin-type"/>
</dbReference>
<evidence type="ECO:0000313" key="16">
    <source>
        <dbReference type="EMBL" id="CAH0992549.1"/>
    </source>
</evidence>
<name>A0ABM9AHR4_9GAMM</name>
<organism evidence="16 17">
    <name type="scientific">Sinobacterium norvegicum</name>
    <dbReference type="NCBI Taxonomy" id="1641715"/>
    <lineage>
        <taxon>Bacteria</taxon>
        <taxon>Pseudomonadati</taxon>
        <taxon>Pseudomonadota</taxon>
        <taxon>Gammaproteobacteria</taxon>
        <taxon>Cellvibrionales</taxon>
        <taxon>Spongiibacteraceae</taxon>
        <taxon>Sinobacterium</taxon>
    </lineage>
</organism>
<dbReference type="InterPro" id="IPR036010">
    <property type="entry name" value="2Fe-2S_ferredoxin-like_sf"/>
</dbReference>